<evidence type="ECO:0000313" key="2">
    <source>
        <dbReference type="Proteomes" id="UP001178507"/>
    </source>
</evidence>
<dbReference type="InterPro" id="IPR013078">
    <property type="entry name" value="His_Pase_superF_clade-1"/>
</dbReference>
<sequence>MLGQIVFDGETVSDGDRSWAVDPAKRNSGLVFQSYALWPHMSVRGNVEWPLKVMKMPKIERAARINEVLNLLEISQLADRVEMRTELMRLHRATGATTVYVTHDQIEAMTMATHVAVMNHGKVQQFGTPADLINAPETAFVATFVGTPPNNMIPVVKNGSGYKVGGRAMQLSPPSDDCLAMYRAEKISVSETESAVTLPMELVETSAIAGRTMVTGLRDGLRLTAIVDSTPPVRSGDTVQFSLPPEPDCWFSRTGERRLQGQADIGLSERGRSQADALRSVITGIGHCRAVSSDLRRVSETAQRIGAEKPRFTEDLREIDVGDWTGRPIDDIRAEDEAAYLGWRAGTFVPPGGEDWAPFADRVCAVIEDELRNSCQNLLVVCHGGVIRAILQRYLGLAPACVIPVAPASLSALRMGNGKLPRLELFNYLPDSLEFGAPD</sequence>
<dbReference type="Proteomes" id="UP001178507">
    <property type="component" value="Unassembled WGS sequence"/>
</dbReference>
<dbReference type="SMART" id="SM00855">
    <property type="entry name" value="PGAM"/>
    <property type="match status" value="1"/>
</dbReference>
<dbReference type="PANTHER" id="PTHR43875:SF1">
    <property type="entry name" value="OSMOPROTECTIVE COMPOUNDS UPTAKE ATP-BINDING PROTEIN GGTA"/>
    <property type="match status" value="1"/>
</dbReference>
<evidence type="ECO:0000313" key="1">
    <source>
        <dbReference type="EMBL" id="CAJ1369544.1"/>
    </source>
</evidence>
<dbReference type="CDD" id="cd07067">
    <property type="entry name" value="HP_PGM_like"/>
    <property type="match status" value="1"/>
</dbReference>
<dbReference type="PANTHER" id="PTHR43875">
    <property type="entry name" value="MALTODEXTRIN IMPORT ATP-BINDING PROTEIN MSMX"/>
    <property type="match status" value="1"/>
</dbReference>
<dbReference type="EMBL" id="CAUJNA010000001">
    <property type="protein sequence ID" value="CAJ1369544.1"/>
    <property type="molecule type" value="Genomic_DNA"/>
</dbReference>
<dbReference type="Pfam" id="PF00300">
    <property type="entry name" value="His_Phos_1"/>
    <property type="match status" value="1"/>
</dbReference>
<dbReference type="SUPFAM" id="SSF50331">
    <property type="entry name" value="MOP-like"/>
    <property type="match status" value="1"/>
</dbReference>
<dbReference type="InterPro" id="IPR029033">
    <property type="entry name" value="His_PPase_superfam"/>
</dbReference>
<gene>
    <name evidence="1" type="ORF">EVOR1521_LOCUS189</name>
</gene>
<dbReference type="AlphaFoldDB" id="A0AA36HHZ6"/>
<dbReference type="SUPFAM" id="SSF53254">
    <property type="entry name" value="Phosphoglycerate mutase-like"/>
    <property type="match status" value="1"/>
</dbReference>
<keyword evidence="2" id="KW-1185">Reference proteome</keyword>
<organism evidence="1 2">
    <name type="scientific">Effrenium voratum</name>
    <dbReference type="NCBI Taxonomy" id="2562239"/>
    <lineage>
        <taxon>Eukaryota</taxon>
        <taxon>Sar</taxon>
        <taxon>Alveolata</taxon>
        <taxon>Dinophyceae</taxon>
        <taxon>Suessiales</taxon>
        <taxon>Symbiodiniaceae</taxon>
        <taxon>Effrenium</taxon>
    </lineage>
</organism>
<dbReference type="InterPro" id="IPR047641">
    <property type="entry name" value="ABC_transpr_MalK/UgpC-like"/>
</dbReference>
<dbReference type="InterPro" id="IPR008995">
    <property type="entry name" value="Mo/tungstate-bd_C_term_dom"/>
</dbReference>
<accession>A0AA36HHZ6</accession>
<dbReference type="Gene3D" id="3.40.50.1240">
    <property type="entry name" value="Phosphoglycerate mutase-like"/>
    <property type="match status" value="1"/>
</dbReference>
<protein>
    <submittedName>
        <fullName evidence="1">Uncharacterized protein</fullName>
    </submittedName>
</protein>
<dbReference type="GO" id="GO:0043190">
    <property type="term" value="C:ATP-binding cassette (ABC) transporter complex"/>
    <property type="evidence" value="ECO:0007669"/>
    <property type="project" value="InterPro"/>
</dbReference>
<dbReference type="Gene3D" id="3.40.50.300">
    <property type="entry name" value="P-loop containing nucleotide triphosphate hydrolases"/>
    <property type="match status" value="2"/>
</dbReference>
<dbReference type="SUPFAM" id="SSF52540">
    <property type="entry name" value="P-loop containing nucleoside triphosphate hydrolases"/>
    <property type="match status" value="1"/>
</dbReference>
<proteinExistence type="predicted"/>
<dbReference type="GO" id="GO:0016887">
    <property type="term" value="F:ATP hydrolysis activity"/>
    <property type="evidence" value="ECO:0007669"/>
    <property type="project" value="InterPro"/>
</dbReference>
<comment type="caution">
    <text evidence="1">The sequence shown here is derived from an EMBL/GenBank/DDBJ whole genome shotgun (WGS) entry which is preliminary data.</text>
</comment>
<name>A0AA36HHZ6_9DINO</name>
<dbReference type="InterPro" id="IPR027417">
    <property type="entry name" value="P-loop_NTPase"/>
</dbReference>
<reference evidence="1" key="1">
    <citation type="submission" date="2023-08" db="EMBL/GenBank/DDBJ databases">
        <authorList>
            <person name="Chen Y."/>
            <person name="Shah S."/>
            <person name="Dougan E. K."/>
            <person name="Thang M."/>
            <person name="Chan C."/>
        </authorList>
    </citation>
    <scope>NUCLEOTIDE SEQUENCE</scope>
</reference>
<dbReference type="Gene3D" id="2.40.50.100">
    <property type="match status" value="1"/>
</dbReference>